<evidence type="ECO:0000256" key="6">
    <source>
        <dbReference type="ARBA" id="ARBA00023136"/>
    </source>
</evidence>
<reference evidence="13 14" key="1">
    <citation type="submission" date="2019-03" db="EMBL/GenBank/DDBJ databases">
        <title>Genomic Encyclopedia of Type Strains, Phase IV (KMG-IV): sequencing the most valuable type-strain genomes for metagenomic binning, comparative biology and taxonomic classification.</title>
        <authorList>
            <person name="Goeker M."/>
        </authorList>
    </citation>
    <scope>NUCLEOTIDE SEQUENCE [LARGE SCALE GENOMIC DNA]</scope>
    <source>
        <strain evidence="13 14">DSM 16730</strain>
    </source>
</reference>
<dbReference type="GO" id="GO:0005886">
    <property type="term" value="C:plasma membrane"/>
    <property type="evidence" value="ECO:0007669"/>
    <property type="project" value="UniProtKB-SubCell"/>
</dbReference>
<dbReference type="FunFam" id="3.40.50.620:FF:000164">
    <property type="entry name" value="Envelope biogenesis factor ElyC"/>
    <property type="match status" value="1"/>
</dbReference>
<dbReference type="PANTHER" id="PTHR30336">
    <property type="entry name" value="INNER MEMBRANE PROTEIN, PROBABLE PERMEASE"/>
    <property type="match status" value="1"/>
</dbReference>
<evidence type="ECO:0000256" key="4">
    <source>
        <dbReference type="ARBA" id="ARBA00022692"/>
    </source>
</evidence>
<comment type="caution">
    <text evidence="13">The sequence shown here is derived from an EMBL/GenBank/DDBJ whole genome shotgun (WGS) entry which is preliminary data.</text>
</comment>
<dbReference type="Gene3D" id="3.40.50.620">
    <property type="entry name" value="HUPs"/>
    <property type="match status" value="1"/>
</dbReference>
<keyword evidence="4 11" id="KW-0812">Transmembrane</keyword>
<keyword evidence="2" id="KW-1003">Cell membrane</keyword>
<feature type="transmembrane region" description="Helical" evidence="11">
    <location>
        <begin position="12"/>
        <end position="32"/>
    </location>
</feature>
<dbReference type="GO" id="GO:0071555">
    <property type="term" value="P:cell wall organization"/>
    <property type="evidence" value="ECO:0007669"/>
    <property type="project" value="UniProtKB-KW"/>
</dbReference>
<organism evidence="13 14">
    <name type="scientific">Samsonia erythrinae</name>
    <dbReference type="NCBI Taxonomy" id="160434"/>
    <lineage>
        <taxon>Bacteria</taxon>
        <taxon>Pseudomonadati</taxon>
        <taxon>Pseudomonadota</taxon>
        <taxon>Gammaproteobacteria</taxon>
        <taxon>Enterobacterales</taxon>
        <taxon>Pectobacteriaceae</taxon>
        <taxon>Samsonia</taxon>
    </lineage>
</organism>
<dbReference type="PANTHER" id="PTHR30336:SF4">
    <property type="entry name" value="ENVELOPE BIOGENESIS FACTOR ELYC"/>
    <property type="match status" value="1"/>
</dbReference>
<sequence length="279" mass="30362">MLFALKKFVGSLLQPLPLLLLLMGAGLLLLWFTQRQRAGKTIIAVSWLLLILLSLQPVADRLLLPLESHYPTWRKTTQTNDIDYIVVLGGGYTYNAEWAPSSNLIGNSLPRVTEGIRLYHANPGAKLIFTGAAAQGNPVSNAKTAALVAESLGIPNQDIVILDTPRDTEEEAAATAKIVGRQPFLLVTSANHLPRALRFFQAQGLIPIPAPANQMAITSALNPWEKTFPSAYYLSHSERVWYETLGRIWQSLKGATPPSAAPTDHSSQGDSSRDATSKS</sequence>
<dbReference type="EMBL" id="SMBY01000001">
    <property type="protein sequence ID" value="TCV09226.1"/>
    <property type="molecule type" value="Genomic_DNA"/>
</dbReference>
<feature type="region of interest" description="Disordered" evidence="10">
    <location>
        <begin position="253"/>
        <end position="279"/>
    </location>
</feature>
<evidence type="ECO:0000313" key="13">
    <source>
        <dbReference type="EMBL" id="TCV09226.1"/>
    </source>
</evidence>
<dbReference type="GO" id="GO:0000270">
    <property type="term" value="P:peptidoglycan metabolic process"/>
    <property type="evidence" value="ECO:0007669"/>
    <property type="project" value="TreeGrafter"/>
</dbReference>
<evidence type="ECO:0000256" key="3">
    <source>
        <dbReference type="ARBA" id="ARBA00022519"/>
    </source>
</evidence>
<evidence type="ECO:0000256" key="9">
    <source>
        <dbReference type="ARBA" id="ARBA00070389"/>
    </source>
</evidence>
<name>A0A4R3VUW8_9GAMM</name>
<dbReference type="GO" id="GO:0043164">
    <property type="term" value="P:Gram-negative-bacterium-type cell wall biogenesis"/>
    <property type="evidence" value="ECO:0007669"/>
    <property type="project" value="TreeGrafter"/>
</dbReference>
<evidence type="ECO:0000256" key="11">
    <source>
        <dbReference type="SAM" id="Phobius"/>
    </source>
</evidence>
<evidence type="ECO:0000313" key="14">
    <source>
        <dbReference type="Proteomes" id="UP000295433"/>
    </source>
</evidence>
<proteinExistence type="predicted"/>
<keyword evidence="7" id="KW-0961">Cell wall biogenesis/degradation</keyword>
<evidence type="ECO:0000259" key="12">
    <source>
        <dbReference type="Pfam" id="PF02698"/>
    </source>
</evidence>
<dbReference type="InterPro" id="IPR051599">
    <property type="entry name" value="Cell_Envelope_Assoc"/>
</dbReference>
<dbReference type="Pfam" id="PF02698">
    <property type="entry name" value="DUF218"/>
    <property type="match status" value="1"/>
</dbReference>
<dbReference type="AlphaFoldDB" id="A0A4R3VUW8"/>
<comment type="function">
    <text evidence="8">Plays a critical role in the metabolism of the essential lipid carrier used for cell wall synthesis.</text>
</comment>
<keyword evidence="14" id="KW-1185">Reference proteome</keyword>
<dbReference type="InterPro" id="IPR003848">
    <property type="entry name" value="DUF218"/>
</dbReference>
<evidence type="ECO:0000256" key="7">
    <source>
        <dbReference type="ARBA" id="ARBA00023316"/>
    </source>
</evidence>
<accession>A0A4R3VUW8</accession>
<evidence type="ECO:0000256" key="8">
    <source>
        <dbReference type="ARBA" id="ARBA00053487"/>
    </source>
</evidence>
<keyword evidence="5 11" id="KW-1133">Transmembrane helix</keyword>
<dbReference type="CDD" id="cd06259">
    <property type="entry name" value="YdcF-like"/>
    <property type="match status" value="1"/>
</dbReference>
<feature type="domain" description="DUF218" evidence="12">
    <location>
        <begin position="83"/>
        <end position="246"/>
    </location>
</feature>
<keyword evidence="6 11" id="KW-0472">Membrane</keyword>
<evidence type="ECO:0000256" key="1">
    <source>
        <dbReference type="ARBA" id="ARBA00004429"/>
    </source>
</evidence>
<keyword evidence="3" id="KW-0997">Cell inner membrane</keyword>
<feature type="transmembrane region" description="Helical" evidence="11">
    <location>
        <begin position="41"/>
        <end position="59"/>
    </location>
</feature>
<evidence type="ECO:0000256" key="5">
    <source>
        <dbReference type="ARBA" id="ARBA00022989"/>
    </source>
</evidence>
<comment type="subcellular location">
    <subcellularLocation>
        <location evidence="1">Cell inner membrane</location>
        <topology evidence="1">Multi-pass membrane protein</topology>
    </subcellularLocation>
</comment>
<dbReference type="NCBIfam" id="NF007794">
    <property type="entry name" value="PRK10494.1"/>
    <property type="match status" value="1"/>
</dbReference>
<dbReference type="OrthoDB" id="9809813at2"/>
<protein>
    <recommendedName>
        <fullName evidence="9">Envelope biogenesis factor ElyC</fullName>
    </recommendedName>
</protein>
<evidence type="ECO:0000256" key="10">
    <source>
        <dbReference type="SAM" id="MobiDB-lite"/>
    </source>
</evidence>
<gene>
    <name evidence="13" type="ORF">EDC54_101755</name>
</gene>
<dbReference type="InterPro" id="IPR014729">
    <property type="entry name" value="Rossmann-like_a/b/a_fold"/>
</dbReference>
<dbReference type="RefSeq" id="WP_132453305.1">
    <property type="nucleotide sequence ID" value="NZ_JAWIZJ010000001.1"/>
</dbReference>
<evidence type="ECO:0000256" key="2">
    <source>
        <dbReference type="ARBA" id="ARBA00022475"/>
    </source>
</evidence>
<dbReference type="Proteomes" id="UP000295433">
    <property type="component" value="Unassembled WGS sequence"/>
</dbReference>